<dbReference type="Pfam" id="PF13564">
    <property type="entry name" value="DoxX_2"/>
    <property type="match status" value="1"/>
</dbReference>
<keyword evidence="2 5" id="KW-0812">Transmembrane</keyword>
<evidence type="ECO:0000256" key="3">
    <source>
        <dbReference type="ARBA" id="ARBA00022989"/>
    </source>
</evidence>
<sequence length="139" mass="14856">MATLAFDPALAPARDRRLLAGRILGGVGIAFLLLDGAMKLAPLQPVIDTMQALGWPTGSGLLRTLGVIQIGATLLYAWRRTSLIGAILLTAYLGGAIATHVRIGSPLATHCFFGIYVALLLWGALWLRDPRLRALVSNR</sequence>
<dbReference type="RefSeq" id="WP_273687528.1">
    <property type="nucleotide sequence ID" value="NZ_CP117411.1"/>
</dbReference>
<evidence type="ECO:0000313" key="6">
    <source>
        <dbReference type="EMBL" id="WCT73363.1"/>
    </source>
</evidence>
<comment type="subcellular location">
    <subcellularLocation>
        <location evidence="1">Membrane</location>
        <topology evidence="1">Multi-pass membrane protein</topology>
    </subcellularLocation>
</comment>
<feature type="transmembrane region" description="Helical" evidence="5">
    <location>
        <begin position="23"/>
        <end position="41"/>
    </location>
</feature>
<keyword evidence="4 5" id="KW-0472">Membrane</keyword>
<evidence type="ECO:0000256" key="1">
    <source>
        <dbReference type="ARBA" id="ARBA00004141"/>
    </source>
</evidence>
<feature type="transmembrane region" description="Helical" evidence="5">
    <location>
        <begin position="107"/>
        <end position="127"/>
    </location>
</feature>
<evidence type="ECO:0000256" key="5">
    <source>
        <dbReference type="SAM" id="Phobius"/>
    </source>
</evidence>
<feature type="transmembrane region" description="Helical" evidence="5">
    <location>
        <begin position="83"/>
        <end position="101"/>
    </location>
</feature>
<evidence type="ECO:0000256" key="4">
    <source>
        <dbReference type="ARBA" id="ARBA00023136"/>
    </source>
</evidence>
<dbReference type="Proteomes" id="UP001220395">
    <property type="component" value="Chromosome"/>
</dbReference>
<name>A0ABY7TJZ8_9SPHN</name>
<proteinExistence type="predicted"/>
<keyword evidence="3 5" id="KW-1133">Transmembrane helix</keyword>
<dbReference type="EMBL" id="CP117411">
    <property type="protein sequence ID" value="WCT73363.1"/>
    <property type="molecule type" value="Genomic_DNA"/>
</dbReference>
<reference evidence="6 7" key="1">
    <citation type="submission" date="2023-02" db="EMBL/GenBank/DDBJ databases">
        <title>Genome sequence of Sphingomonas naphthae.</title>
        <authorList>
            <person name="Kim S."/>
            <person name="Heo J."/>
            <person name="Kwon S.-W."/>
        </authorList>
    </citation>
    <scope>NUCLEOTIDE SEQUENCE [LARGE SCALE GENOMIC DNA]</scope>
    <source>
        <strain evidence="6 7">KACC 18716</strain>
    </source>
</reference>
<gene>
    <name evidence="6" type="ORF">PQ455_17410</name>
</gene>
<feature type="transmembrane region" description="Helical" evidence="5">
    <location>
        <begin position="61"/>
        <end position="78"/>
    </location>
</feature>
<organism evidence="6 7">
    <name type="scientific">Sphingomonas naphthae</name>
    <dbReference type="NCBI Taxonomy" id="1813468"/>
    <lineage>
        <taxon>Bacteria</taxon>
        <taxon>Pseudomonadati</taxon>
        <taxon>Pseudomonadota</taxon>
        <taxon>Alphaproteobacteria</taxon>
        <taxon>Sphingomonadales</taxon>
        <taxon>Sphingomonadaceae</taxon>
        <taxon>Sphingomonas</taxon>
    </lineage>
</organism>
<dbReference type="InterPro" id="IPR032808">
    <property type="entry name" value="DoxX"/>
</dbReference>
<evidence type="ECO:0000313" key="7">
    <source>
        <dbReference type="Proteomes" id="UP001220395"/>
    </source>
</evidence>
<accession>A0ABY7TJZ8</accession>
<evidence type="ECO:0000256" key="2">
    <source>
        <dbReference type="ARBA" id="ARBA00022692"/>
    </source>
</evidence>
<protein>
    <submittedName>
        <fullName evidence="6">DoxX family protein</fullName>
    </submittedName>
</protein>
<keyword evidence="7" id="KW-1185">Reference proteome</keyword>